<protein>
    <submittedName>
        <fullName evidence="2">Uncharacterized protein</fullName>
    </submittedName>
</protein>
<name>A0ABT3BAE7_9RHOB</name>
<accession>A0ABT3BAE7</accession>
<proteinExistence type="predicted"/>
<gene>
    <name evidence="2" type="ORF">MUB52_03815</name>
</gene>
<keyword evidence="3" id="KW-1185">Reference proteome</keyword>
<dbReference type="RefSeq" id="WP_263842870.1">
    <property type="nucleotide sequence ID" value="NZ_JALIEB010000002.1"/>
</dbReference>
<evidence type="ECO:0000313" key="3">
    <source>
        <dbReference type="Proteomes" id="UP001208690"/>
    </source>
</evidence>
<keyword evidence="1" id="KW-0732">Signal</keyword>
<sequence length="212" mass="22904">MTVTRIFAIVATVSSLGIAAQRTAAQTSVVPRELPPASYAGRQYVDSRGCAFIRAGLDGAVRWVPRVTRDRRLVCGLQPTFAAGAPAPQQAPDAQAPGVLVLSPATLVARPGVPNRNPGAGRITERRAEPGLVGTVVTPANAAAKGVSQTTRVMPRHVYERRGQTLDVKVPEGYRSVWEDDRLNPRRTEQTLAGHARMKRIWTQTTPRDLVD</sequence>
<evidence type="ECO:0000313" key="2">
    <source>
        <dbReference type="EMBL" id="MCV3270544.1"/>
    </source>
</evidence>
<reference evidence="2 3" key="1">
    <citation type="submission" date="2022-04" db="EMBL/GenBank/DDBJ databases">
        <title>Roseobacter sp. WL0113 is a bacterium isolated from neritic sediment.</title>
        <authorList>
            <person name="Wang L."/>
            <person name="He W."/>
            <person name="Zhang D.-F."/>
        </authorList>
    </citation>
    <scope>NUCLEOTIDE SEQUENCE [LARGE SCALE GENOMIC DNA]</scope>
    <source>
        <strain evidence="2 3">WL0113</strain>
    </source>
</reference>
<evidence type="ECO:0000256" key="1">
    <source>
        <dbReference type="SAM" id="SignalP"/>
    </source>
</evidence>
<dbReference type="EMBL" id="JALIEB010000002">
    <property type="protein sequence ID" value="MCV3270544.1"/>
    <property type="molecule type" value="Genomic_DNA"/>
</dbReference>
<dbReference type="Proteomes" id="UP001208690">
    <property type="component" value="Unassembled WGS sequence"/>
</dbReference>
<feature type="chain" id="PRO_5046467999" evidence="1">
    <location>
        <begin position="20"/>
        <end position="212"/>
    </location>
</feature>
<comment type="caution">
    <text evidence="2">The sequence shown here is derived from an EMBL/GenBank/DDBJ whole genome shotgun (WGS) entry which is preliminary data.</text>
</comment>
<feature type="signal peptide" evidence="1">
    <location>
        <begin position="1"/>
        <end position="19"/>
    </location>
</feature>
<organism evidence="2 3">
    <name type="scientific">Roseobacter sinensis</name>
    <dbReference type="NCBI Taxonomy" id="2931391"/>
    <lineage>
        <taxon>Bacteria</taxon>
        <taxon>Pseudomonadati</taxon>
        <taxon>Pseudomonadota</taxon>
        <taxon>Alphaproteobacteria</taxon>
        <taxon>Rhodobacterales</taxon>
        <taxon>Roseobacteraceae</taxon>
        <taxon>Roseobacter</taxon>
    </lineage>
</organism>